<keyword evidence="7" id="KW-0472">Membrane</keyword>
<comment type="caution">
    <text evidence="10">The sequence shown here is derived from an EMBL/GenBank/DDBJ whole genome shotgun (WGS) entry which is preliminary data.</text>
</comment>
<dbReference type="Proteomes" id="UP000660024">
    <property type="component" value="Unassembled WGS sequence"/>
</dbReference>
<organism evidence="10 11">
    <name type="scientific">Pedobacter segetis</name>
    <dbReference type="NCBI Taxonomy" id="2793069"/>
    <lineage>
        <taxon>Bacteria</taxon>
        <taxon>Pseudomonadati</taxon>
        <taxon>Bacteroidota</taxon>
        <taxon>Sphingobacteriia</taxon>
        <taxon>Sphingobacteriales</taxon>
        <taxon>Sphingobacteriaceae</taxon>
        <taxon>Pedobacter</taxon>
    </lineage>
</organism>
<dbReference type="SMART" id="SM00387">
    <property type="entry name" value="HATPase_c"/>
    <property type="match status" value="1"/>
</dbReference>
<keyword evidence="7" id="KW-0812">Transmembrane</keyword>
<evidence type="ECO:0000256" key="1">
    <source>
        <dbReference type="ARBA" id="ARBA00000085"/>
    </source>
</evidence>
<dbReference type="Pfam" id="PF00512">
    <property type="entry name" value="HisKA"/>
    <property type="match status" value="1"/>
</dbReference>
<dbReference type="Gene3D" id="3.40.50.2300">
    <property type="match status" value="1"/>
</dbReference>
<accession>A0ABS1BLW2</accession>
<dbReference type="InterPro" id="IPR011006">
    <property type="entry name" value="CheY-like_superfamily"/>
</dbReference>
<protein>
    <recommendedName>
        <fullName evidence="2">histidine kinase</fullName>
        <ecNumber evidence="2">2.7.13.3</ecNumber>
    </recommendedName>
</protein>
<dbReference type="Pfam" id="PF00072">
    <property type="entry name" value="Response_reg"/>
    <property type="match status" value="1"/>
</dbReference>
<evidence type="ECO:0000313" key="10">
    <source>
        <dbReference type="EMBL" id="MBK0383883.1"/>
    </source>
</evidence>
<dbReference type="CDD" id="cd00156">
    <property type="entry name" value="REC"/>
    <property type="match status" value="1"/>
</dbReference>
<dbReference type="EMBL" id="JAEHFY010000018">
    <property type="protein sequence ID" value="MBK0383883.1"/>
    <property type="molecule type" value="Genomic_DNA"/>
</dbReference>
<dbReference type="SUPFAM" id="SSF52172">
    <property type="entry name" value="CheY-like"/>
    <property type="match status" value="1"/>
</dbReference>
<keyword evidence="4" id="KW-0808">Transferase</keyword>
<keyword evidence="3 6" id="KW-0597">Phosphoprotein</keyword>
<feature type="domain" description="Histidine kinase" evidence="8">
    <location>
        <begin position="349"/>
        <end position="570"/>
    </location>
</feature>
<dbReference type="PANTHER" id="PTHR43047">
    <property type="entry name" value="TWO-COMPONENT HISTIDINE PROTEIN KINASE"/>
    <property type="match status" value="1"/>
</dbReference>
<dbReference type="InterPro" id="IPR036890">
    <property type="entry name" value="HATPase_C_sf"/>
</dbReference>
<evidence type="ECO:0000256" key="3">
    <source>
        <dbReference type="ARBA" id="ARBA00022553"/>
    </source>
</evidence>
<dbReference type="Pfam" id="PF02518">
    <property type="entry name" value="HATPase_c"/>
    <property type="match status" value="1"/>
</dbReference>
<sequence>MLKYNQQKFFKMIKGKIIIAFLLAFLALITAWLVSKFVFDKMLTKVEEISAPNDKLRIVNDLSNKVSLLDQQQRNQAINQSKNYKQFFKSSRSIKLGLDTLALLYQDDSAQLKRIRSIKNLLAERDHQFLKYLKVRESLVNNKSFSKEVAKLNELVNTKVWKADSTVYTTEAKTSTKTFLPDKESKKGFLSRLFSKKDDEGYKMVSEELKIKKDSLNAFAEDSILSDMENSLKSIEIEHRLKSNRFLKQEANLSEANNDLTLKMLSILEKVKNEVVAQMNYNGFTAKKVVNKGILQITAILIVFLVITILLLYFILSDITKSNKYRTELELAKEEAEYHGKAKQRFLSNMSHEIRTPLQSIIGYSEQISLQSNPAKKDIEAIKNSSNHLLQIVNEVLDYNRIISGEFNIKPALFDIDKLIKESVEVLQNLSYKKSITIDTDIQIPENFQVIGDAFRLKQILFNLIGNAIKFTNQNGRIDLIVKYKSQNNDIHFYFTVKDNGIGISKDNLNKIFDEFHQIAPDNKQINNQNGTGLGLSIVKKLVENQQGSINVKSKLNVGSTFMVYLKYQKADQNLDQTKGNKTLSLKKGKAVWVIDDDQLILDLCAMIFKNHQINHRCFTKPQEVLNEKADLSVKYILIDMRLPQLSGTELFKILKPKFSNDVRFYAITAQVLPDEREDILKNGFDGLIMKPFRTEDLLKIFEHEPQIETKPTPIEINLDQLKKMTFGDKAQLNKVLKSFIENCKGDELLLQEALSNANKPATRLIIHRLAGRISQMGSKKLAADYRKFELEIEYSDKINLAHHQKTKILIGQLQLLMQTLENKDHSMP</sequence>
<dbReference type="InterPro" id="IPR004358">
    <property type="entry name" value="Sig_transdc_His_kin-like_C"/>
</dbReference>
<name>A0ABS1BLW2_9SPHI</name>
<dbReference type="EC" id="2.7.13.3" evidence="2"/>
<dbReference type="PROSITE" id="PS50110">
    <property type="entry name" value="RESPONSE_REGULATORY"/>
    <property type="match status" value="1"/>
</dbReference>
<evidence type="ECO:0000259" key="8">
    <source>
        <dbReference type="PROSITE" id="PS50109"/>
    </source>
</evidence>
<dbReference type="InterPro" id="IPR036641">
    <property type="entry name" value="HPT_dom_sf"/>
</dbReference>
<evidence type="ECO:0000256" key="2">
    <source>
        <dbReference type="ARBA" id="ARBA00012438"/>
    </source>
</evidence>
<dbReference type="PANTHER" id="PTHR43047:SF64">
    <property type="entry name" value="HISTIDINE KINASE CONTAINING CHEY-HOMOLOGOUS RECEIVER DOMAIN AND PAS DOMAIN-RELATED"/>
    <property type="match status" value="1"/>
</dbReference>
<evidence type="ECO:0000256" key="6">
    <source>
        <dbReference type="PROSITE-ProRule" id="PRU00169"/>
    </source>
</evidence>
<dbReference type="SUPFAM" id="SSF47384">
    <property type="entry name" value="Homodimeric domain of signal transducing histidine kinase"/>
    <property type="match status" value="1"/>
</dbReference>
<dbReference type="InterPro" id="IPR036097">
    <property type="entry name" value="HisK_dim/P_sf"/>
</dbReference>
<feature type="modified residue" description="4-aspartylphosphate" evidence="6">
    <location>
        <position position="640"/>
    </location>
</feature>
<evidence type="ECO:0000256" key="7">
    <source>
        <dbReference type="SAM" id="Phobius"/>
    </source>
</evidence>
<feature type="transmembrane region" description="Helical" evidence="7">
    <location>
        <begin position="294"/>
        <end position="316"/>
    </location>
</feature>
<dbReference type="InterPro" id="IPR003661">
    <property type="entry name" value="HisK_dim/P_dom"/>
</dbReference>
<evidence type="ECO:0000313" key="11">
    <source>
        <dbReference type="Proteomes" id="UP000660024"/>
    </source>
</evidence>
<keyword evidence="5" id="KW-0418">Kinase</keyword>
<dbReference type="Gene3D" id="3.30.565.10">
    <property type="entry name" value="Histidine kinase-like ATPase, C-terminal domain"/>
    <property type="match status" value="1"/>
</dbReference>
<evidence type="ECO:0000256" key="4">
    <source>
        <dbReference type="ARBA" id="ARBA00022679"/>
    </source>
</evidence>
<keyword evidence="7" id="KW-1133">Transmembrane helix</keyword>
<evidence type="ECO:0000256" key="5">
    <source>
        <dbReference type="ARBA" id="ARBA00022777"/>
    </source>
</evidence>
<dbReference type="Gene3D" id="1.20.120.160">
    <property type="entry name" value="HPT domain"/>
    <property type="match status" value="1"/>
</dbReference>
<dbReference type="SUPFAM" id="SSF55874">
    <property type="entry name" value="ATPase domain of HSP90 chaperone/DNA topoisomerase II/histidine kinase"/>
    <property type="match status" value="1"/>
</dbReference>
<dbReference type="Gene3D" id="1.10.287.130">
    <property type="match status" value="1"/>
</dbReference>
<comment type="catalytic activity">
    <reaction evidence="1">
        <text>ATP + protein L-histidine = ADP + protein N-phospho-L-histidine.</text>
        <dbReference type="EC" id="2.7.13.3"/>
    </reaction>
</comment>
<evidence type="ECO:0000259" key="9">
    <source>
        <dbReference type="PROSITE" id="PS50110"/>
    </source>
</evidence>
<dbReference type="CDD" id="cd00082">
    <property type="entry name" value="HisKA"/>
    <property type="match status" value="1"/>
</dbReference>
<dbReference type="SUPFAM" id="SSF47226">
    <property type="entry name" value="Histidine-containing phosphotransfer domain, HPT domain"/>
    <property type="match status" value="1"/>
</dbReference>
<dbReference type="PROSITE" id="PS50109">
    <property type="entry name" value="HIS_KIN"/>
    <property type="match status" value="1"/>
</dbReference>
<keyword evidence="11" id="KW-1185">Reference proteome</keyword>
<dbReference type="RefSeq" id="WP_200587095.1">
    <property type="nucleotide sequence ID" value="NZ_JAEHFY010000018.1"/>
</dbReference>
<dbReference type="InterPro" id="IPR003594">
    <property type="entry name" value="HATPase_dom"/>
</dbReference>
<gene>
    <name evidence="10" type="ORF">I5M32_13020</name>
</gene>
<dbReference type="PRINTS" id="PR00344">
    <property type="entry name" value="BCTRLSENSOR"/>
</dbReference>
<proteinExistence type="predicted"/>
<dbReference type="CDD" id="cd16922">
    <property type="entry name" value="HATPase_EvgS-ArcB-TorS-like"/>
    <property type="match status" value="1"/>
</dbReference>
<reference evidence="10 11" key="1">
    <citation type="submission" date="2020-12" db="EMBL/GenBank/DDBJ databases">
        <title>Bacterial novel species Pedobacter sp. SD-b isolated from soil.</title>
        <authorList>
            <person name="Jung H.-Y."/>
        </authorList>
    </citation>
    <scope>NUCLEOTIDE SEQUENCE [LARGE SCALE GENOMIC DNA]</scope>
    <source>
        <strain evidence="10 11">SD-b</strain>
    </source>
</reference>
<dbReference type="SMART" id="SM00448">
    <property type="entry name" value="REC"/>
    <property type="match status" value="1"/>
</dbReference>
<dbReference type="SMART" id="SM00388">
    <property type="entry name" value="HisKA"/>
    <property type="match status" value="1"/>
</dbReference>
<dbReference type="InterPro" id="IPR001789">
    <property type="entry name" value="Sig_transdc_resp-reg_receiver"/>
</dbReference>
<dbReference type="InterPro" id="IPR005467">
    <property type="entry name" value="His_kinase_dom"/>
</dbReference>
<feature type="domain" description="Response regulatory" evidence="9">
    <location>
        <begin position="591"/>
        <end position="706"/>
    </location>
</feature>